<keyword evidence="5 10" id="KW-0378">Hydrolase</keyword>
<dbReference type="GO" id="GO:0016887">
    <property type="term" value="F:ATP hydrolysis activity"/>
    <property type="evidence" value="ECO:0007669"/>
    <property type="project" value="UniProtKB-UniRule"/>
</dbReference>
<evidence type="ECO:0000256" key="3">
    <source>
        <dbReference type="ARBA" id="ARBA00022670"/>
    </source>
</evidence>
<dbReference type="Pfam" id="PF00004">
    <property type="entry name" value="AAA"/>
    <property type="match status" value="1"/>
</dbReference>
<dbReference type="GO" id="GO:0004252">
    <property type="term" value="F:serine-type endopeptidase activity"/>
    <property type="evidence" value="ECO:0007669"/>
    <property type="project" value="UniProtKB-UniRule"/>
</dbReference>
<comment type="subcellular location">
    <subcellularLocation>
        <location evidence="1 10 11">Cytoplasm</location>
    </subcellularLocation>
</comment>
<comment type="subunit">
    <text evidence="10 11">Homohexamer. Organized in a ring with a central cavity.</text>
</comment>
<dbReference type="EC" id="3.4.21.53" evidence="10 11"/>
<evidence type="ECO:0000256" key="1">
    <source>
        <dbReference type="ARBA" id="ARBA00004496"/>
    </source>
</evidence>
<keyword evidence="6 10" id="KW-0720">Serine protease</keyword>
<dbReference type="PROSITE" id="PS51787">
    <property type="entry name" value="LON_N"/>
    <property type="match status" value="1"/>
</dbReference>
<sequence>MEKKIKNNSKAAPAKAVNEHEENQELEQVLPMISLRGIIVTPHSNVQILAAREQSIQACMSAQESKQSLAVFCQNDDNEELPGREGLQPIGLICKVSNGDYKDPDTYKCVIRGFARAELISIEERSDSVIRYAKIKRCVEPKVDPVKASHYVDALQASLLNAIKNSEAAVKGIIEKSVPNELVETLKKEQRLNVLTDVLAQILSFDNADKRLLLNTIDPLERAQILISLLNGYSYRRELEEHIKQEARRSMDQNQREYFLNEQLKAIRRELKLEGDDLSEINEYRRKLKDFKAPQAVLTRLDKEISKLSAMSASSSESAVVRNYIDNLFSIPWEVSSEVNKDLKKAQQTLDADHYGLEKVKDRILEYLAVQARSNEIHGPIICLMGPPGIGKTSLGASVAKATGRKYVRISLGGLHDESEIRGHRRTYIGAMPGRIIQNLVKAGVNNPLFVLDEIDKIGRDGLRGDPADALLEVLDPEQNRSFNDNYVDLDFDLSNVLFIATANSYNIPEPLLDRMEVIDLSSYTEDEKFNIAKQYLLPKQLRLNALGASEFALTDEALMELIRYYTHEAGVRGLERLINELCRKVVKDKMLKASELAAQGKKARTRKTTVDVKQVGKLLGPRRYDFTSKLEENKVGLVNGLAWTSLGGDILQLEAVANEGSGKHQLTGKLGEVMKESISAAITLVRKRSGMLHLDQSFYEKCDLHIHVPEGATPKEGPSAGVGMVTAVVSALTGNPVRADVAMTGEITLRGDVLPIGGLKEKLLAALRGGIKTVLIPQDNVKDLWDIPEKVKTGLKIVPVKRIDEVLETALEHDPCSFVPTTPWASKPKSADGSSSTDSSVSNC</sequence>
<feature type="region of interest" description="Disordered" evidence="15">
    <location>
        <begin position="1"/>
        <end position="23"/>
    </location>
</feature>
<evidence type="ECO:0000313" key="18">
    <source>
        <dbReference type="EMBL" id="MBO8415548.1"/>
    </source>
</evidence>
<dbReference type="Gene3D" id="1.10.8.60">
    <property type="match status" value="1"/>
</dbReference>
<feature type="active site" evidence="10 12">
    <location>
        <position position="763"/>
    </location>
</feature>
<dbReference type="SMART" id="SM00382">
    <property type="entry name" value="AAA"/>
    <property type="match status" value="1"/>
</dbReference>
<dbReference type="SMART" id="SM00464">
    <property type="entry name" value="LON"/>
    <property type="match status" value="1"/>
</dbReference>
<feature type="domain" description="Lon N-terminal" evidence="17">
    <location>
        <begin position="30"/>
        <end position="234"/>
    </location>
</feature>
<evidence type="ECO:0000256" key="6">
    <source>
        <dbReference type="ARBA" id="ARBA00022825"/>
    </source>
</evidence>
<dbReference type="SUPFAM" id="SSF52540">
    <property type="entry name" value="P-loop containing nucleoside triphosphate hydrolases"/>
    <property type="match status" value="1"/>
</dbReference>
<evidence type="ECO:0000313" key="19">
    <source>
        <dbReference type="Proteomes" id="UP000823631"/>
    </source>
</evidence>
<evidence type="ECO:0000256" key="4">
    <source>
        <dbReference type="ARBA" id="ARBA00022741"/>
    </source>
</evidence>
<name>A0A9D9DBW7_9GAMM</name>
<organism evidence="18 19">
    <name type="scientific">Candidatus Avisuccinivibrio stercorigallinarum</name>
    <dbReference type="NCBI Taxonomy" id="2840704"/>
    <lineage>
        <taxon>Bacteria</taxon>
        <taxon>Pseudomonadati</taxon>
        <taxon>Pseudomonadota</taxon>
        <taxon>Gammaproteobacteria</taxon>
        <taxon>Aeromonadales</taxon>
        <taxon>Succinivibrionaceae</taxon>
        <taxon>Succinivibrionaceae incertae sedis</taxon>
        <taxon>Candidatus Avisuccinivibrio</taxon>
    </lineage>
</organism>
<dbReference type="GO" id="GO:0043565">
    <property type="term" value="F:sequence-specific DNA binding"/>
    <property type="evidence" value="ECO:0007669"/>
    <property type="project" value="UniProtKB-UniRule"/>
</dbReference>
<evidence type="ECO:0000256" key="15">
    <source>
        <dbReference type="SAM" id="MobiDB-lite"/>
    </source>
</evidence>
<evidence type="ECO:0000256" key="9">
    <source>
        <dbReference type="ARBA" id="ARBA00050665"/>
    </source>
</evidence>
<dbReference type="InterPro" id="IPR027417">
    <property type="entry name" value="P-loop_NTPase"/>
</dbReference>
<dbReference type="InterPro" id="IPR014721">
    <property type="entry name" value="Ribsml_uS5_D2-typ_fold_subgr"/>
</dbReference>
<comment type="caution">
    <text evidence="18">The sequence shown here is derived from an EMBL/GenBank/DDBJ whole genome shotgun (WGS) entry which is preliminary data.</text>
</comment>
<dbReference type="InterPro" id="IPR054594">
    <property type="entry name" value="Lon_lid"/>
</dbReference>
<dbReference type="InterPro" id="IPR015947">
    <property type="entry name" value="PUA-like_sf"/>
</dbReference>
<dbReference type="InterPro" id="IPR003111">
    <property type="entry name" value="Lon_prtase_N"/>
</dbReference>
<dbReference type="GO" id="GO:0006515">
    <property type="term" value="P:protein quality control for misfolded or incompletely synthesized proteins"/>
    <property type="evidence" value="ECO:0007669"/>
    <property type="project" value="UniProtKB-UniRule"/>
</dbReference>
<evidence type="ECO:0000256" key="12">
    <source>
        <dbReference type="PIRSR" id="PIRSR001174-1"/>
    </source>
</evidence>
<keyword evidence="7 10" id="KW-0067">ATP-binding</keyword>
<protein>
    <recommendedName>
        <fullName evidence="10 11">Lon protease</fullName>
        <ecNumber evidence="10 11">3.4.21.53</ecNumber>
    </recommendedName>
    <alternativeName>
        <fullName evidence="10">ATP-dependent protease La</fullName>
    </alternativeName>
</protein>
<dbReference type="GO" id="GO:0005737">
    <property type="term" value="C:cytoplasm"/>
    <property type="evidence" value="ECO:0007669"/>
    <property type="project" value="UniProtKB-SubCell"/>
</dbReference>
<evidence type="ECO:0000256" key="10">
    <source>
        <dbReference type="HAMAP-Rule" id="MF_01973"/>
    </source>
</evidence>
<dbReference type="GO" id="GO:0034605">
    <property type="term" value="P:cellular response to heat"/>
    <property type="evidence" value="ECO:0007669"/>
    <property type="project" value="UniProtKB-UniRule"/>
</dbReference>
<comment type="function">
    <text evidence="10">ATP-dependent serine protease that mediates the selective degradation of mutant and abnormal proteins as well as certain short-lived regulatory proteins. Required for cellular homeostasis and for survival from DNA damage and developmental changes induced by stress. Degrades polypeptides processively to yield small peptide fragments that are 5 to 10 amino acids long. Binds to DNA in a double-stranded, site-specific manner.</text>
</comment>
<dbReference type="InterPro" id="IPR008269">
    <property type="entry name" value="Lon_proteolytic"/>
</dbReference>
<dbReference type="InterPro" id="IPR003959">
    <property type="entry name" value="ATPase_AAA_core"/>
</dbReference>
<dbReference type="PROSITE" id="PS51786">
    <property type="entry name" value="LON_PROTEOLYTIC"/>
    <property type="match status" value="1"/>
</dbReference>
<evidence type="ECO:0000256" key="14">
    <source>
        <dbReference type="PROSITE-ProRule" id="PRU01122"/>
    </source>
</evidence>
<feature type="region of interest" description="Disordered" evidence="15">
    <location>
        <begin position="819"/>
        <end position="845"/>
    </location>
</feature>
<dbReference type="PIRSF" id="PIRSF001174">
    <property type="entry name" value="Lon_proteas"/>
    <property type="match status" value="1"/>
</dbReference>
<dbReference type="HAMAP" id="MF_01973">
    <property type="entry name" value="lon_bact"/>
    <property type="match status" value="1"/>
</dbReference>
<evidence type="ECO:0000256" key="5">
    <source>
        <dbReference type="ARBA" id="ARBA00022801"/>
    </source>
</evidence>
<dbReference type="AlphaFoldDB" id="A0A9D9DBW7"/>
<feature type="active site" evidence="10 12">
    <location>
        <position position="720"/>
    </location>
</feature>
<dbReference type="Gene3D" id="3.40.50.300">
    <property type="entry name" value="P-loop containing nucleotide triphosphate hydrolases"/>
    <property type="match status" value="1"/>
</dbReference>
<comment type="catalytic activity">
    <reaction evidence="9 10 11 14">
        <text>Hydrolysis of proteins in presence of ATP.</text>
        <dbReference type="EC" id="3.4.21.53"/>
    </reaction>
</comment>
<dbReference type="FunFam" id="3.40.50.300:FF:000021">
    <property type="entry name" value="Lon protease homolog"/>
    <property type="match status" value="1"/>
</dbReference>
<evidence type="ECO:0000259" key="16">
    <source>
        <dbReference type="PROSITE" id="PS51786"/>
    </source>
</evidence>
<dbReference type="Pfam" id="PF02190">
    <property type="entry name" value="LON_substr_bdg"/>
    <property type="match status" value="1"/>
</dbReference>
<dbReference type="GO" id="GO:0005524">
    <property type="term" value="F:ATP binding"/>
    <property type="evidence" value="ECO:0007669"/>
    <property type="project" value="UniProtKB-UniRule"/>
</dbReference>
<evidence type="ECO:0000256" key="7">
    <source>
        <dbReference type="ARBA" id="ARBA00022840"/>
    </source>
</evidence>
<keyword evidence="3 10" id="KW-0645">Protease</keyword>
<dbReference type="InterPro" id="IPR003593">
    <property type="entry name" value="AAA+_ATPase"/>
</dbReference>
<dbReference type="Gene3D" id="3.30.230.10">
    <property type="match status" value="1"/>
</dbReference>
<proteinExistence type="evidence at transcript level"/>
<dbReference type="PRINTS" id="PR00830">
    <property type="entry name" value="ENDOLAPTASE"/>
</dbReference>
<comment type="induction">
    <text evidence="10">By heat shock.</text>
</comment>
<dbReference type="InterPro" id="IPR027543">
    <property type="entry name" value="Lon_bac"/>
</dbReference>
<dbReference type="Gene3D" id="1.20.5.5270">
    <property type="match status" value="1"/>
</dbReference>
<feature type="binding site" evidence="10 13">
    <location>
        <begin position="386"/>
        <end position="393"/>
    </location>
    <ligand>
        <name>ATP</name>
        <dbReference type="ChEBI" id="CHEBI:30616"/>
    </ligand>
</feature>
<accession>A0A9D9DBW7</accession>
<dbReference type="NCBIfam" id="TIGR00763">
    <property type="entry name" value="lon"/>
    <property type="match status" value="1"/>
</dbReference>
<feature type="compositionally biased region" description="Low complexity" evidence="15">
    <location>
        <begin position="832"/>
        <end position="845"/>
    </location>
</feature>
<comment type="similarity">
    <text evidence="10 11 14">Belongs to the peptidase S16 family.</text>
</comment>
<reference evidence="18" key="2">
    <citation type="journal article" date="2021" name="PeerJ">
        <title>Extensive microbial diversity within the chicken gut microbiome revealed by metagenomics and culture.</title>
        <authorList>
            <person name="Gilroy R."/>
            <person name="Ravi A."/>
            <person name="Getino M."/>
            <person name="Pursley I."/>
            <person name="Horton D.L."/>
            <person name="Alikhan N.F."/>
            <person name="Baker D."/>
            <person name="Gharbi K."/>
            <person name="Hall N."/>
            <person name="Watson M."/>
            <person name="Adriaenssens E.M."/>
            <person name="Foster-Nyarko E."/>
            <person name="Jarju S."/>
            <person name="Secka A."/>
            <person name="Antonio M."/>
            <person name="Oren A."/>
            <person name="Chaudhuri R.R."/>
            <person name="La Ragione R."/>
            <person name="Hildebrand F."/>
            <person name="Pallen M.J."/>
        </authorList>
    </citation>
    <scope>NUCLEOTIDE SEQUENCE</scope>
    <source>
        <strain evidence="18">17213</strain>
    </source>
</reference>
<reference evidence="18" key="1">
    <citation type="submission" date="2020-10" db="EMBL/GenBank/DDBJ databases">
        <authorList>
            <person name="Gilroy R."/>
        </authorList>
    </citation>
    <scope>NUCLEOTIDE SEQUENCE</scope>
    <source>
        <strain evidence="18">17213</strain>
    </source>
</reference>
<dbReference type="Proteomes" id="UP000823631">
    <property type="component" value="Unassembled WGS sequence"/>
</dbReference>
<gene>
    <name evidence="10 18" type="primary">lon</name>
    <name evidence="18" type="ORF">IAB19_04100</name>
</gene>
<keyword evidence="4 10" id="KW-0547">Nucleotide-binding</keyword>
<dbReference type="Gene3D" id="1.20.58.1480">
    <property type="match status" value="1"/>
</dbReference>
<dbReference type="Pfam" id="PF22667">
    <property type="entry name" value="Lon_lid"/>
    <property type="match status" value="1"/>
</dbReference>
<dbReference type="Pfam" id="PF05362">
    <property type="entry name" value="Lon_C"/>
    <property type="match status" value="1"/>
</dbReference>
<dbReference type="InterPro" id="IPR004815">
    <property type="entry name" value="Lon_bac/euk-typ"/>
</dbReference>
<evidence type="ECO:0000259" key="17">
    <source>
        <dbReference type="PROSITE" id="PS51787"/>
    </source>
</evidence>
<dbReference type="PANTHER" id="PTHR10046">
    <property type="entry name" value="ATP DEPENDENT LON PROTEASE FAMILY MEMBER"/>
    <property type="match status" value="1"/>
</dbReference>
<evidence type="ECO:0000256" key="8">
    <source>
        <dbReference type="ARBA" id="ARBA00023016"/>
    </source>
</evidence>
<dbReference type="InterPro" id="IPR027065">
    <property type="entry name" value="Lon_Prtase"/>
</dbReference>
<evidence type="ECO:0000256" key="11">
    <source>
        <dbReference type="PIRNR" id="PIRNR001174"/>
    </source>
</evidence>
<dbReference type="InterPro" id="IPR020568">
    <property type="entry name" value="Ribosomal_Su5_D2-typ_SF"/>
</dbReference>
<dbReference type="EMBL" id="JADINH010000088">
    <property type="protein sequence ID" value="MBO8415548.1"/>
    <property type="molecule type" value="Genomic_DNA"/>
</dbReference>
<dbReference type="CDD" id="cd19500">
    <property type="entry name" value="RecA-like_Lon"/>
    <property type="match status" value="1"/>
</dbReference>
<keyword evidence="8 10" id="KW-0346">Stress response</keyword>
<evidence type="ECO:0000256" key="13">
    <source>
        <dbReference type="PIRSR" id="PIRSR001174-2"/>
    </source>
</evidence>
<feature type="domain" description="Lon proteolytic" evidence="16">
    <location>
        <begin position="633"/>
        <end position="814"/>
    </location>
</feature>
<dbReference type="SUPFAM" id="SSF88697">
    <property type="entry name" value="PUA domain-like"/>
    <property type="match status" value="1"/>
</dbReference>
<keyword evidence="2 10" id="KW-0963">Cytoplasm</keyword>
<dbReference type="Gene3D" id="2.30.130.40">
    <property type="entry name" value="LON domain-like"/>
    <property type="match status" value="1"/>
</dbReference>
<dbReference type="InterPro" id="IPR046336">
    <property type="entry name" value="Lon_prtase_N_sf"/>
</dbReference>
<evidence type="ECO:0000256" key="2">
    <source>
        <dbReference type="ARBA" id="ARBA00022490"/>
    </source>
</evidence>
<dbReference type="SUPFAM" id="SSF54211">
    <property type="entry name" value="Ribosomal protein S5 domain 2-like"/>
    <property type="match status" value="1"/>
</dbReference>
<dbReference type="GO" id="GO:0004176">
    <property type="term" value="F:ATP-dependent peptidase activity"/>
    <property type="evidence" value="ECO:0007669"/>
    <property type="project" value="UniProtKB-UniRule"/>
</dbReference>